<proteinExistence type="predicted"/>
<evidence type="ECO:0000256" key="1">
    <source>
        <dbReference type="SAM" id="MobiDB-lite"/>
    </source>
</evidence>
<protein>
    <submittedName>
        <fullName evidence="2">Uncharacterized protein</fullName>
    </submittedName>
</protein>
<dbReference type="RefSeq" id="WP_037461358.1">
    <property type="nucleotide sequence ID" value="NZ_AVFL01000054.1"/>
</dbReference>
<accession>W9GQK7</accession>
<keyword evidence="3" id="KW-1185">Reference proteome</keyword>
<evidence type="ECO:0000313" key="2">
    <source>
        <dbReference type="EMBL" id="EWY36069.1"/>
    </source>
</evidence>
<name>W9GQK7_9PROT</name>
<comment type="caution">
    <text evidence="2">The sequence shown here is derived from an EMBL/GenBank/DDBJ whole genome shotgun (WGS) entry which is preliminary data.</text>
</comment>
<evidence type="ECO:0000313" key="3">
    <source>
        <dbReference type="Proteomes" id="UP000019486"/>
    </source>
</evidence>
<dbReference type="EMBL" id="AVFL01000054">
    <property type="protein sequence ID" value="EWY36069.1"/>
    <property type="molecule type" value="Genomic_DNA"/>
</dbReference>
<sequence length="349" mass="38436">MKFDTIGVLDETKLEMPTLTVPTSLGELTTTTTDAVSVGQQAWDRIKANGKMMREDWRLVGEALLVGRNKFTTATGGLYNKGFGQWCRESGFSDIDASVRSNAMWMVESWNSILQSLQDRADLCRPTTIRAAYNELTADTPEPTTSPALPEPVKAADPVEQGDDETPPWDDEPVSVSASPVPDATDEEEGDARQSGWEDLNKLRNTEQEQVWERVGCLIGIKAPKSGDFFIENFLKSIEADYFVAAARDAMVERLKQHDDVDTAVHAGAEALRAAEDALVEKIRQAVEDVSMTAMTSYLTQVGNNKVLSGGNLNKKLLAMALDERANPNERITAADKLTTRYQFPLSLD</sequence>
<gene>
    <name evidence="2" type="ORF">N825_30145</name>
</gene>
<reference evidence="2 3" key="1">
    <citation type="submission" date="2013-08" db="EMBL/GenBank/DDBJ databases">
        <title>The genome sequence of Skermanella stibiiresistens.</title>
        <authorList>
            <person name="Zhu W."/>
            <person name="Wang G."/>
        </authorList>
    </citation>
    <scope>NUCLEOTIDE SEQUENCE [LARGE SCALE GENOMIC DNA]</scope>
    <source>
        <strain evidence="2 3">SB22</strain>
    </source>
</reference>
<feature type="compositionally biased region" description="Acidic residues" evidence="1">
    <location>
        <begin position="160"/>
        <end position="173"/>
    </location>
</feature>
<organism evidence="2 3">
    <name type="scientific">Skermanella stibiiresistens SB22</name>
    <dbReference type="NCBI Taxonomy" id="1385369"/>
    <lineage>
        <taxon>Bacteria</taxon>
        <taxon>Pseudomonadati</taxon>
        <taxon>Pseudomonadota</taxon>
        <taxon>Alphaproteobacteria</taxon>
        <taxon>Rhodospirillales</taxon>
        <taxon>Azospirillaceae</taxon>
        <taxon>Skermanella</taxon>
    </lineage>
</organism>
<dbReference type="AlphaFoldDB" id="W9GQK7"/>
<dbReference type="OrthoDB" id="9978341at2"/>
<feature type="region of interest" description="Disordered" evidence="1">
    <location>
        <begin position="134"/>
        <end position="196"/>
    </location>
</feature>
<dbReference type="Proteomes" id="UP000019486">
    <property type="component" value="Unassembled WGS sequence"/>
</dbReference>